<reference evidence="2 3" key="1">
    <citation type="submission" date="2017-09" db="EMBL/GenBank/DDBJ databases">
        <title>Depth-based differentiation of microbial function through sediment-hosted aquifers and enrichment of novel symbionts in the deep terrestrial subsurface.</title>
        <authorList>
            <person name="Probst A.J."/>
            <person name="Ladd B."/>
            <person name="Jarett J.K."/>
            <person name="Geller-Mcgrath D.E."/>
            <person name="Sieber C.M."/>
            <person name="Emerson J.B."/>
            <person name="Anantharaman K."/>
            <person name="Thomas B.C."/>
            <person name="Malmstrom R."/>
            <person name="Stieglmeier M."/>
            <person name="Klingl A."/>
            <person name="Woyke T."/>
            <person name="Ryan C.M."/>
            <person name="Banfield J.F."/>
        </authorList>
    </citation>
    <scope>NUCLEOTIDE SEQUENCE [LARGE SCALE GENOMIC DNA]</scope>
    <source>
        <strain evidence="2">CG23_combo_of_CG06-09_8_20_14_all_38_19</strain>
    </source>
</reference>
<feature type="transmembrane region" description="Helical" evidence="1">
    <location>
        <begin position="21"/>
        <end position="40"/>
    </location>
</feature>
<dbReference type="EMBL" id="PCRP01000059">
    <property type="protein sequence ID" value="PIP23381.1"/>
    <property type="molecule type" value="Genomic_DNA"/>
</dbReference>
<dbReference type="AlphaFoldDB" id="A0A2G9YY62"/>
<proteinExistence type="predicted"/>
<accession>A0A2G9YY62</accession>
<organism evidence="2 3">
    <name type="scientific">Candidatus Nealsonbacteria bacterium CG23_combo_of_CG06-09_8_20_14_all_38_19</name>
    <dbReference type="NCBI Taxonomy" id="1974721"/>
    <lineage>
        <taxon>Bacteria</taxon>
        <taxon>Candidatus Nealsoniibacteriota</taxon>
    </lineage>
</organism>
<keyword evidence="1" id="KW-1133">Transmembrane helix</keyword>
<dbReference type="Proteomes" id="UP000230273">
    <property type="component" value="Unassembled WGS sequence"/>
</dbReference>
<keyword evidence="1" id="KW-0472">Membrane</keyword>
<feature type="transmembrane region" description="Helical" evidence="1">
    <location>
        <begin position="46"/>
        <end position="63"/>
    </location>
</feature>
<gene>
    <name evidence="2" type="ORF">COX36_03730</name>
</gene>
<evidence type="ECO:0000313" key="3">
    <source>
        <dbReference type="Proteomes" id="UP000230273"/>
    </source>
</evidence>
<comment type="caution">
    <text evidence="2">The sequence shown here is derived from an EMBL/GenBank/DDBJ whole genome shotgun (WGS) entry which is preliminary data.</text>
</comment>
<feature type="transmembrane region" description="Helical" evidence="1">
    <location>
        <begin position="165"/>
        <end position="183"/>
    </location>
</feature>
<feature type="transmembrane region" description="Helical" evidence="1">
    <location>
        <begin position="124"/>
        <end position="145"/>
    </location>
</feature>
<evidence type="ECO:0000256" key="1">
    <source>
        <dbReference type="SAM" id="Phobius"/>
    </source>
</evidence>
<feature type="transmembrane region" description="Helical" evidence="1">
    <location>
        <begin position="70"/>
        <end position="90"/>
    </location>
</feature>
<sequence>MSEIFEKKEELSKQILIFWRIVVFGAPSLFLILIYTKFILKIPLNNGAFLVGLYFLFCIYFIPRINSAKVLGATIISGMAACWVLLYLFAPLLINFLGSIALPTYVVYVFFLGNTFNLSLGKRFVYIFLVISLLLSCSLLFFEYFGQYPSYGNYIINNYFLKNDFHLGSSLVIFIVGLSFFTFHTNSFLATLEDKLNNLLQARLRVAEMKSSLEERVRERTEDLEEAKIVLEIKVQARTRELAALAANLEKDVFERTKELQKRVEELEKFSRLSSGRGKRLTELDKEINKLNN</sequence>
<name>A0A2G9YY62_9BACT</name>
<evidence type="ECO:0000313" key="2">
    <source>
        <dbReference type="EMBL" id="PIP23381.1"/>
    </source>
</evidence>
<protein>
    <submittedName>
        <fullName evidence="2">Uncharacterized protein</fullName>
    </submittedName>
</protein>
<feature type="transmembrane region" description="Helical" evidence="1">
    <location>
        <begin position="96"/>
        <end position="112"/>
    </location>
</feature>
<keyword evidence="1" id="KW-0812">Transmembrane</keyword>